<protein>
    <submittedName>
        <fullName evidence="1">Uncharacterized protein</fullName>
    </submittedName>
</protein>
<sequence length="100" mass="10269">MPAGGYRPCGLAAVDSAYGRLLPSQTVLLPQGVAPAGSYPCGWLPPLTGTTGLPFRLALAAADHPLAGHLGRGLAVGGWPPILLIAFAVKTRQERREGGE</sequence>
<comment type="caution">
    <text evidence="1">The sequence shown here is derived from an EMBL/GenBank/DDBJ whole genome shotgun (WGS) entry which is preliminary data.</text>
</comment>
<evidence type="ECO:0000313" key="2">
    <source>
        <dbReference type="Proteomes" id="UP000287651"/>
    </source>
</evidence>
<reference evidence="1 2" key="1">
    <citation type="journal article" date="2014" name="Agronomy (Basel)">
        <title>A Draft Genome Sequence for Ensete ventricosum, the Drought-Tolerant Tree Against Hunger.</title>
        <authorList>
            <person name="Harrison J."/>
            <person name="Moore K.A."/>
            <person name="Paszkiewicz K."/>
            <person name="Jones T."/>
            <person name="Grant M."/>
            <person name="Ambacheew D."/>
            <person name="Muzemil S."/>
            <person name="Studholme D.J."/>
        </authorList>
    </citation>
    <scope>NUCLEOTIDE SEQUENCE [LARGE SCALE GENOMIC DNA]</scope>
</reference>
<dbReference type="AlphaFoldDB" id="A0A427AJX5"/>
<evidence type="ECO:0000313" key="1">
    <source>
        <dbReference type="EMBL" id="RRT76545.1"/>
    </source>
</evidence>
<gene>
    <name evidence="1" type="ORF">B296_00014633</name>
</gene>
<accession>A0A427AJX5</accession>
<dbReference type="Proteomes" id="UP000287651">
    <property type="component" value="Unassembled WGS sequence"/>
</dbReference>
<proteinExistence type="predicted"/>
<organism evidence="1 2">
    <name type="scientific">Ensete ventricosum</name>
    <name type="common">Abyssinian banana</name>
    <name type="synonym">Musa ensete</name>
    <dbReference type="NCBI Taxonomy" id="4639"/>
    <lineage>
        <taxon>Eukaryota</taxon>
        <taxon>Viridiplantae</taxon>
        <taxon>Streptophyta</taxon>
        <taxon>Embryophyta</taxon>
        <taxon>Tracheophyta</taxon>
        <taxon>Spermatophyta</taxon>
        <taxon>Magnoliopsida</taxon>
        <taxon>Liliopsida</taxon>
        <taxon>Zingiberales</taxon>
        <taxon>Musaceae</taxon>
        <taxon>Ensete</taxon>
    </lineage>
</organism>
<name>A0A427AJX5_ENSVE</name>
<dbReference type="EMBL" id="AMZH03002167">
    <property type="protein sequence ID" value="RRT76545.1"/>
    <property type="molecule type" value="Genomic_DNA"/>
</dbReference>